<dbReference type="AlphaFoldDB" id="A0A2P2LK95"/>
<name>A0A2P2LK95_RHIMU</name>
<organism evidence="1">
    <name type="scientific">Rhizophora mucronata</name>
    <name type="common">Asiatic mangrove</name>
    <dbReference type="NCBI Taxonomy" id="61149"/>
    <lineage>
        <taxon>Eukaryota</taxon>
        <taxon>Viridiplantae</taxon>
        <taxon>Streptophyta</taxon>
        <taxon>Embryophyta</taxon>
        <taxon>Tracheophyta</taxon>
        <taxon>Spermatophyta</taxon>
        <taxon>Magnoliopsida</taxon>
        <taxon>eudicotyledons</taxon>
        <taxon>Gunneridae</taxon>
        <taxon>Pentapetalae</taxon>
        <taxon>rosids</taxon>
        <taxon>fabids</taxon>
        <taxon>Malpighiales</taxon>
        <taxon>Rhizophoraceae</taxon>
        <taxon>Rhizophora</taxon>
    </lineage>
</organism>
<reference evidence="1" key="1">
    <citation type="submission" date="2018-02" db="EMBL/GenBank/DDBJ databases">
        <title>Rhizophora mucronata_Transcriptome.</title>
        <authorList>
            <person name="Meera S.P."/>
            <person name="Sreeshan A."/>
            <person name="Augustine A."/>
        </authorList>
    </citation>
    <scope>NUCLEOTIDE SEQUENCE</scope>
    <source>
        <tissue evidence="1">Leaf</tissue>
    </source>
</reference>
<proteinExistence type="predicted"/>
<evidence type="ECO:0000313" key="1">
    <source>
        <dbReference type="EMBL" id="MBX18393.1"/>
    </source>
</evidence>
<sequence>MTNPWPVVTVGRTRDRAFHMKFRRQTKFQRRNPNLNLFLIMIFFN</sequence>
<dbReference type="EMBL" id="GGEC01037909">
    <property type="protein sequence ID" value="MBX18393.1"/>
    <property type="molecule type" value="Transcribed_RNA"/>
</dbReference>
<protein>
    <submittedName>
        <fullName evidence="1">Uncharacterized protein</fullName>
    </submittedName>
</protein>
<accession>A0A2P2LK95</accession>